<name>A0A3E1NSX2_9BACT</name>
<feature type="signal peptide" evidence="2">
    <location>
        <begin position="1"/>
        <end position="21"/>
    </location>
</feature>
<keyword evidence="2" id="KW-0732">Signal</keyword>
<organism evidence="3 4">
    <name type="scientific">Chitinophaga silvisoli</name>
    <dbReference type="NCBI Taxonomy" id="2291814"/>
    <lineage>
        <taxon>Bacteria</taxon>
        <taxon>Pseudomonadati</taxon>
        <taxon>Bacteroidota</taxon>
        <taxon>Chitinophagia</taxon>
        <taxon>Chitinophagales</taxon>
        <taxon>Chitinophagaceae</taxon>
        <taxon>Chitinophaga</taxon>
    </lineage>
</organism>
<evidence type="ECO:0000313" key="4">
    <source>
        <dbReference type="Proteomes" id="UP000261174"/>
    </source>
</evidence>
<dbReference type="RefSeq" id="WP_116857350.1">
    <property type="nucleotide sequence ID" value="NZ_QTJV01000017.1"/>
</dbReference>
<gene>
    <name evidence="3" type="ORF">DXN04_31220</name>
</gene>
<reference evidence="3 4" key="1">
    <citation type="submission" date="2018-08" db="EMBL/GenBank/DDBJ databases">
        <title>Chitinophaga sp. K20C18050901, a novel bacterium isolated from forest soil.</title>
        <authorList>
            <person name="Wang C."/>
        </authorList>
    </citation>
    <scope>NUCLEOTIDE SEQUENCE [LARGE SCALE GENOMIC DNA]</scope>
    <source>
        <strain evidence="3 4">K20C18050901</strain>
    </source>
</reference>
<evidence type="ECO:0000313" key="3">
    <source>
        <dbReference type="EMBL" id="RFM31036.1"/>
    </source>
</evidence>
<dbReference type="AlphaFoldDB" id="A0A3E1NSX2"/>
<feature type="compositionally biased region" description="Acidic residues" evidence="1">
    <location>
        <begin position="333"/>
        <end position="344"/>
    </location>
</feature>
<feature type="region of interest" description="Disordered" evidence="1">
    <location>
        <begin position="325"/>
        <end position="357"/>
    </location>
</feature>
<feature type="chain" id="PRO_5017789457" evidence="2">
    <location>
        <begin position="22"/>
        <end position="578"/>
    </location>
</feature>
<proteinExistence type="predicted"/>
<feature type="compositionally biased region" description="Basic and acidic residues" evidence="1">
    <location>
        <begin position="345"/>
        <end position="357"/>
    </location>
</feature>
<evidence type="ECO:0000256" key="1">
    <source>
        <dbReference type="SAM" id="MobiDB-lite"/>
    </source>
</evidence>
<sequence length="578" mass="64529">MKSIYLFGIALLCAVSTLAQQKTTVKWGDDFKLRKGSSEISVITTDNSGVYLMELHEAVKEFYVVTARMGRSSTLIKVRPDLTKAYDHDYDKELKNKEFELFKPLGDHLFIFASATNKQRKTLELYAAKLDKNNGNLAGDWKLITSFEMQDKWSAPTYKIAYNADSAKMVIVQRVGTIGETQYMVQQIDDQLNVSGGVTLSNEYGPGTYQLSDVVYTLNHKIVMVGGIYDIVEGKKAKDKNYIFNHYNIRVYNESGQQESEINTSLNGKFQNSTKVLQENNKNLVLAAFYSNIKNSGKVDGLMVQRIDINDGKTISTNDREITASMLTKDENVSADDEDDDDSNEEKKSKKDKSSATDVEAFKMSKNMYFRNIFPTTDGGLIILAETFSSHTNTSTYYSPGVNNSPGTERTTSVTIYESGDIMLCKVAATGEVSWIQTLPKKQREKLVQHYGYAVTSGWGPAMSFFSTSEMPYHSGFGAVRSGHNINIFMNDNPKNATVTQAGQQVRTASAMTKSDCFMISVDEKTGALTRNQIFSNKDIPTAMPKSMVTIGNDVYMVGRSDKNVWKNRIAVGRITLK</sequence>
<dbReference type="OrthoDB" id="613240at2"/>
<protein>
    <submittedName>
        <fullName evidence="3">Uncharacterized protein</fullName>
    </submittedName>
</protein>
<dbReference type="Proteomes" id="UP000261174">
    <property type="component" value="Unassembled WGS sequence"/>
</dbReference>
<comment type="caution">
    <text evidence="3">The sequence shown here is derived from an EMBL/GenBank/DDBJ whole genome shotgun (WGS) entry which is preliminary data.</text>
</comment>
<accession>A0A3E1NSX2</accession>
<keyword evidence="4" id="KW-1185">Reference proteome</keyword>
<evidence type="ECO:0000256" key="2">
    <source>
        <dbReference type="SAM" id="SignalP"/>
    </source>
</evidence>
<dbReference type="EMBL" id="QTJV01000017">
    <property type="protein sequence ID" value="RFM31036.1"/>
    <property type="molecule type" value="Genomic_DNA"/>
</dbReference>